<feature type="transmembrane region" description="Helical" evidence="2">
    <location>
        <begin position="64"/>
        <end position="85"/>
    </location>
</feature>
<keyword evidence="1" id="KW-1278">Translocase</keyword>
<keyword evidence="2" id="KW-0472">Membrane</keyword>
<dbReference type="PANTHER" id="PTHR43520:SF8">
    <property type="entry name" value="P-TYPE CU(+) TRANSPORTER"/>
    <property type="match status" value="1"/>
</dbReference>
<gene>
    <name evidence="3" type="ORF">KIA07_09195</name>
</gene>
<organism evidence="3 4">
    <name type="scientific">Finegoldia magna</name>
    <name type="common">Peptostreptococcus magnus</name>
    <dbReference type="NCBI Taxonomy" id="1260"/>
    <lineage>
        <taxon>Bacteria</taxon>
        <taxon>Bacillati</taxon>
        <taxon>Bacillota</taxon>
        <taxon>Tissierellia</taxon>
        <taxon>Tissierellales</taxon>
        <taxon>Peptoniphilaceae</taxon>
        <taxon>Finegoldia</taxon>
    </lineage>
</organism>
<dbReference type="GO" id="GO:0043682">
    <property type="term" value="F:P-type divalent copper transporter activity"/>
    <property type="evidence" value="ECO:0007669"/>
    <property type="project" value="TreeGrafter"/>
</dbReference>
<feature type="non-terminal residue" evidence="3">
    <location>
        <position position="1"/>
    </location>
</feature>
<keyword evidence="2" id="KW-1133">Transmembrane helix</keyword>
<evidence type="ECO:0000313" key="4">
    <source>
        <dbReference type="Proteomes" id="UP000730862"/>
    </source>
</evidence>
<name>A0A943LGW3_FINMA</name>
<accession>A0A943LGW3</accession>
<dbReference type="GO" id="GO:0016020">
    <property type="term" value="C:membrane"/>
    <property type="evidence" value="ECO:0007669"/>
    <property type="project" value="TreeGrafter"/>
</dbReference>
<dbReference type="EMBL" id="JAHAIK010000046">
    <property type="protein sequence ID" value="MBS5965818.1"/>
    <property type="molecule type" value="Genomic_DNA"/>
</dbReference>
<keyword evidence="2" id="KW-0812">Transmembrane</keyword>
<dbReference type="Proteomes" id="UP000730862">
    <property type="component" value="Unassembled WGS sequence"/>
</dbReference>
<proteinExistence type="predicted"/>
<sequence>ALDSADVILTQSDPGDIESFIELAHKTTRKMKQNLFWGAGYNFIAIPLAAGILASIGITLNPALGAILMSVSTVIVAINAILLRLDPKNNG</sequence>
<dbReference type="SUPFAM" id="SSF56784">
    <property type="entry name" value="HAD-like"/>
    <property type="match status" value="1"/>
</dbReference>
<dbReference type="GO" id="GO:0055070">
    <property type="term" value="P:copper ion homeostasis"/>
    <property type="evidence" value="ECO:0007669"/>
    <property type="project" value="TreeGrafter"/>
</dbReference>
<reference evidence="3" key="1">
    <citation type="submission" date="2021-02" db="EMBL/GenBank/DDBJ databases">
        <title>Infant gut strain persistence is associated with maternal origin, phylogeny, and functional potential including surface adhesion and iron acquisition.</title>
        <authorList>
            <person name="Lou Y.C."/>
        </authorList>
    </citation>
    <scope>NUCLEOTIDE SEQUENCE</scope>
    <source>
        <strain evidence="3">L3_058_000G1_dasL3_058_000G1_concoct_72</strain>
    </source>
</reference>
<evidence type="ECO:0000313" key="3">
    <source>
        <dbReference type="EMBL" id="MBS5965818.1"/>
    </source>
</evidence>
<evidence type="ECO:0000256" key="1">
    <source>
        <dbReference type="ARBA" id="ARBA00022967"/>
    </source>
</evidence>
<comment type="caution">
    <text evidence="3">The sequence shown here is derived from an EMBL/GenBank/DDBJ whole genome shotgun (WGS) entry which is preliminary data.</text>
</comment>
<dbReference type="Gene3D" id="3.40.50.1000">
    <property type="entry name" value="HAD superfamily/HAD-like"/>
    <property type="match status" value="1"/>
</dbReference>
<dbReference type="GO" id="GO:0005507">
    <property type="term" value="F:copper ion binding"/>
    <property type="evidence" value="ECO:0007669"/>
    <property type="project" value="TreeGrafter"/>
</dbReference>
<dbReference type="PANTHER" id="PTHR43520">
    <property type="entry name" value="ATP7, ISOFORM B"/>
    <property type="match status" value="1"/>
</dbReference>
<dbReference type="InterPro" id="IPR036412">
    <property type="entry name" value="HAD-like_sf"/>
</dbReference>
<evidence type="ECO:0000256" key="2">
    <source>
        <dbReference type="SAM" id="Phobius"/>
    </source>
</evidence>
<protein>
    <submittedName>
        <fullName evidence="3">Heavy metal translocating P-type ATPase</fullName>
    </submittedName>
</protein>
<feature type="transmembrane region" description="Helical" evidence="2">
    <location>
        <begin position="35"/>
        <end position="58"/>
    </location>
</feature>
<dbReference type="InterPro" id="IPR023214">
    <property type="entry name" value="HAD_sf"/>
</dbReference>
<dbReference type="AlphaFoldDB" id="A0A943LGW3"/>